<gene>
    <name evidence="4" type="ORF">GBAR_LOCUS14477</name>
</gene>
<feature type="non-terminal residue" evidence="4">
    <location>
        <position position="1"/>
    </location>
</feature>
<dbReference type="PANTHER" id="PTHR46534:SF1">
    <property type="entry name" value="IGGFC-BINDING PROTEIN N-TERMINAL DOMAIN-CONTAINING PROTEIN"/>
    <property type="match status" value="1"/>
</dbReference>
<reference evidence="4" key="1">
    <citation type="submission" date="2023-03" db="EMBL/GenBank/DDBJ databases">
        <authorList>
            <person name="Steffen K."/>
            <person name="Cardenas P."/>
        </authorList>
    </citation>
    <scope>NUCLEOTIDE SEQUENCE</scope>
</reference>
<sequence length="702" mass="75796">MAAAVIVEASINDFELPFLPADPTNLGSYGTKFLVGFMQNIIPRDAVRPVPDAYLLVTTSETGVVEFEVTTMFGGVQSSSTYTVDSTALTRVNFPADDVYVTNIQSRDRAILVQTSNNKKIAIKVVNDEFRSTDGFVALPCDGMTVPSDFRTYEYLILSTNQDTTDTSGSRPRSSQFLVITCDDDTEVEIAPSTAISGSGAFEDTRFGPGETEASSNWRVNTNNNLIPAQQTLLISITNQDLTGTVVQGNKPLVVISGHQCGQVTERVTACDHNAAQIPPHTTWGYTFLLNPLSGRRSGDLYRFATLQDNTDVTITCVDAGSSTATVEYTETLSSAQGSNWGQFVTHSVSCGPSHVEQYCCLESSNPVVLAQYSYGYTSDATCNGGEFGDPFMSVIPPIVQYLHLYHLVPVNISSGPIANHFFSVSVPVRYFQTDRIMLDDATLELDATLWQAIYCSTGEICGYGITKDFDNQYHSLFHADANAAIFVHTYGFSIQNSYAIAGGMELQPIAGTIISCTVPADCVVEGSLVTVTCTRSLDRSEQSRIRVDTADGSATAPADYTTLDIPENRPSFFADNVLNYRGGDRQDTVISFDVQVASDSVDEPPEIFYIDVTSVRTAIVVTPRVTVTICGVGGCDILDDPENGEVVTTGLAPSDTATYTCNSGYELIGTRVRTCGTDGEWTDVPPTCRRVCPTLGNPVNG</sequence>
<accession>A0AA35SAL4</accession>
<protein>
    <recommendedName>
        <fullName evidence="3">Sushi domain-containing protein</fullName>
    </recommendedName>
</protein>
<dbReference type="EMBL" id="CASHTH010002114">
    <property type="protein sequence ID" value="CAI8024996.1"/>
    <property type="molecule type" value="Genomic_DNA"/>
</dbReference>
<evidence type="ECO:0000313" key="4">
    <source>
        <dbReference type="EMBL" id="CAI8024996.1"/>
    </source>
</evidence>
<feature type="domain" description="Sushi" evidence="3">
    <location>
        <begin position="634"/>
        <end position="691"/>
    </location>
</feature>
<dbReference type="SMART" id="SM00032">
    <property type="entry name" value="CCP"/>
    <property type="match status" value="1"/>
</dbReference>
<evidence type="ECO:0000313" key="5">
    <source>
        <dbReference type="Proteomes" id="UP001174909"/>
    </source>
</evidence>
<organism evidence="4 5">
    <name type="scientific">Geodia barretti</name>
    <name type="common">Barrett's horny sponge</name>
    <dbReference type="NCBI Taxonomy" id="519541"/>
    <lineage>
        <taxon>Eukaryota</taxon>
        <taxon>Metazoa</taxon>
        <taxon>Porifera</taxon>
        <taxon>Demospongiae</taxon>
        <taxon>Heteroscleromorpha</taxon>
        <taxon>Tetractinellida</taxon>
        <taxon>Astrophorina</taxon>
        <taxon>Geodiidae</taxon>
        <taxon>Geodia</taxon>
    </lineage>
</organism>
<dbReference type="Gene3D" id="2.10.70.10">
    <property type="entry name" value="Complement Module, domain 1"/>
    <property type="match status" value="1"/>
</dbReference>
<dbReference type="SUPFAM" id="SSF57535">
    <property type="entry name" value="Complement control module/SCR domain"/>
    <property type="match status" value="1"/>
</dbReference>
<dbReference type="PANTHER" id="PTHR46534">
    <property type="entry name" value="IGGFC_BINDING DOMAIN-CONTAINING PROTEIN"/>
    <property type="match status" value="1"/>
</dbReference>
<dbReference type="AlphaFoldDB" id="A0AA35SAL4"/>
<dbReference type="InterPro" id="IPR035234">
    <property type="entry name" value="IgGFc-bd_N"/>
</dbReference>
<dbReference type="SUPFAM" id="SSF141072">
    <property type="entry name" value="CalX-like"/>
    <property type="match status" value="1"/>
</dbReference>
<dbReference type="Pfam" id="PF17517">
    <property type="entry name" value="IgGFc_binding"/>
    <property type="match status" value="1"/>
</dbReference>
<dbReference type="InterPro" id="IPR000436">
    <property type="entry name" value="Sushi_SCR_CCP_dom"/>
</dbReference>
<dbReference type="Proteomes" id="UP001174909">
    <property type="component" value="Unassembled WGS sequence"/>
</dbReference>
<dbReference type="InterPro" id="IPR035976">
    <property type="entry name" value="Sushi/SCR/CCP_sf"/>
</dbReference>
<keyword evidence="5" id="KW-1185">Reference proteome</keyword>
<feature type="disulfide bond" evidence="2">
    <location>
        <begin position="662"/>
        <end position="689"/>
    </location>
</feature>
<dbReference type="Pfam" id="PF00084">
    <property type="entry name" value="Sushi"/>
    <property type="match status" value="1"/>
</dbReference>
<evidence type="ECO:0000259" key="3">
    <source>
        <dbReference type="PROSITE" id="PS50923"/>
    </source>
</evidence>
<dbReference type="PROSITE" id="PS50923">
    <property type="entry name" value="SUSHI"/>
    <property type="match status" value="1"/>
</dbReference>
<dbReference type="CDD" id="cd00033">
    <property type="entry name" value="CCP"/>
    <property type="match status" value="1"/>
</dbReference>
<proteinExistence type="predicted"/>
<comment type="caution">
    <text evidence="4">The sequence shown here is derived from an EMBL/GenBank/DDBJ whole genome shotgun (WGS) entry which is preliminary data.</text>
</comment>
<name>A0AA35SAL4_GEOBA</name>
<comment type="caution">
    <text evidence="2">Lacks conserved residue(s) required for the propagation of feature annotation.</text>
</comment>
<evidence type="ECO:0000256" key="1">
    <source>
        <dbReference type="ARBA" id="ARBA00023157"/>
    </source>
</evidence>
<keyword evidence="1 2" id="KW-1015">Disulfide bond</keyword>
<dbReference type="InterPro" id="IPR038081">
    <property type="entry name" value="CalX-like_sf"/>
</dbReference>
<dbReference type="Gene3D" id="2.60.40.2030">
    <property type="match status" value="1"/>
</dbReference>
<keyword evidence="2" id="KW-0768">Sushi</keyword>
<evidence type="ECO:0000256" key="2">
    <source>
        <dbReference type="PROSITE-ProRule" id="PRU00302"/>
    </source>
</evidence>